<organism evidence="2 3">
    <name type="scientific">Dryococelus australis</name>
    <dbReference type="NCBI Taxonomy" id="614101"/>
    <lineage>
        <taxon>Eukaryota</taxon>
        <taxon>Metazoa</taxon>
        <taxon>Ecdysozoa</taxon>
        <taxon>Arthropoda</taxon>
        <taxon>Hexapoda</taxon>
        <taxon>Insecta</taxon>
        <taxon>Pterygota</taxon>
        <taxon>Neoptera</taxon>
        <taxon>Polyneoptera</taxon>
        <taxon>Phasmatodea</taxon>
        <taxon>Verophasmatodea</taxon>
        <taxon>Anareolatae</taxon>
        <taxon>Phasmatidae</taxon>
        <taxon>Eurycanthinae</taxon>
        <taxon>Dryococelus</taxon>
    </lineage>
</organism>
<proteinExistence type="predicted"/>
<feature type="compositionally biased region" description="Basic and acidic residues" evidence="1">
    <location>
        <begin position="117"/>
        <end position="127"/>
    </location>
</feature>
<accession>A0ABQ9G9H9</accession>
<evidence type="ECO:0000256" key="1">
    <source>
        <dbReference type="SAM" id="MobiDB-lite"/>
    </source>
</evidence>
<protein>
    <submittedName>
        <fullName evidence="2">Uncharacterized protein</fullName>
    </submittedName>
</protein>
<feature type="region of interest" description="Disordered" evidence="1">
    <location>
        <begin position="109"/>
        <end position="169"/>
    </location>
</feature>
<name>A0ABQ9G9H9_9NEOP</name>
<evidence type="ECO:0000313" key="2">
    <source>
        <dbReference type="EMBL" id="KAJ8868093.1"/>
    </source>
</evidence>
<evidence type="ECO:0000313" key="3">
    <source>
        <dbReference type="Proteomes" id="UP001159363"/>
    </source>
</evidence>
<gene>
    <name evidence="2" type="ORF">PR048_031902</name>
</gene>
<dbReference type="EMBL" id="JARBHB010000015">
    <property type="protein sequence ID" value="KAJ8868093.1"/>
    <property type="molecule type" value="Genomic_DNA"/>
</dbReference>
<comment type="caution">
    <text evidence="2">The sequence shown here is derived from an EMBL/GenBank/DDBJ whole genome shotgun (WGS) entry which is preliminary data.</text>
</comment>
<dbReference type="Proteomes" id="UP001159363">
    <property type="component" value="Chromosome 14"/>
</dbReference>
<sequence>MAENHPGRNFSQYQISDAYGKAATLAIAESSFCNTGLWPVNPDIFPDHLFEPAETANIPLLLEDEPQTIPVCHTGISLQPINEVRDSVHPGTSMHRDNSLFHDRSMQTFGDEDDFQNEDRHTQENHQKSLLSVLEDDDGANNDSQPTPPTHVSVATISPLPEATRSGQK</sequence>
<reference evidence="2 3" key="1">
    <citation type="submission" date="2023-02" db="EMBL/GenBank/DDBJ databases">
        <title>LHISI_Scaffold_Assembly.</title>
        <authorList>
            <person name="Stuart O.P."/>
            <person name="Cleave R."/>
            <person name="Magrath M.J.L."/>
            <person name="Mikheyev A.S."/>
        </authorList>
    </citation>
    <scope>NUCLEOTIDE SEQUENCE [LARGE SCALE GENOMIC DNA]</scope>
    <source>
        <strain evidence="2">Daus_M_001</strain>
        <tissue evidence="2">Leg muscle</tissue>
    </source>
</reference>
<keyword evidence="3" id="KW-1185">Reference proteome</keyword>